<dbReference type="InterPro" id="IPR005532">
    <property type="entry name" value="SUMF_dom"/>
</dbReference>
<sequence length="223" mass="25864">MTGNNFVAIKSDKFDFHISKYQVTMKEYLAFCNETNSHYPEWMQEESDYNLERGNNDLYEESNFEDDAPIVGISWEDAQAYCAWLSKKENKNYRLPTEAQWQYACKAGTSTPYSCDEDEVAGHAWYFENALGEAHTVGSKKANPWGLYDMHGNVWEWCQDTWSESYDETASTEAFSNTNDDRRVLRGGSWFDSKENASSTARHKYALDFCYVDVGFRVLYQKA</sequence>
<evidence type="ECO:0000259" key="1">
    <source>
        <dbReference type="Pfam" id="PF03781"/>
    </source>
</evidence>
<dbReference type="EMBL" id="CACVAR010000249">
    <property type="protein sequence ID" value="CAA6815287.1"/>
    <property type="molecule type" value="Genomic_DNA"/>
</dbReference>
<proteinExistence type="predicted"/>
<dbReference type="PANTHER" id="PTHR23150">
    <property type="entry name" value="SULFATASE MODIFYING FACTOR 1, 2"/>
    <property type="match status" value="1"/>
</dbReference>
<organism evidence="2">
    <name type="scientific">uncultured Sulfurovum sp</name>
    <dbReference type="NCBI Taxonomy" id="269237"/>
    <lineage>
        <taxon>Bacteria</taxon>
        <taxon>Pseudomonadati</taxon>
        <taxon>Campylobacterota</taxon>
        <taxon>Epsilonproteobacteria</taxon>
        <taxon>Campylobacterales</taxon>
        <taxon>Sulfurovaceae</taxon>
        <taxon>Sulfurovum</taxon>
        <taxon>environmental samples</taxon>
    </lineage>
</organism>
<accession>A0A6S6TFS5</accession>
<gene>
    <name evidence="2" type="ORF">HELGO_WM18343</name>
</gene>
<dbReference type="GO" id="GO:0120147">
    <property type="term" value="F:formylglycine-generating oxidase activity"/>
    <property type="evidence" value="ECO:0007669"/>
    <property type="project" value="TreeGrafter"/>
</dbReference>
<dbReference type="InterPro" id="IPR051043">
    <property type="entry name" value="Sulfatase_Mod_Factor_Kinase"/>
</dbReference>
<protein>
    <recommendedName>
        <fullName evidence="1">Sulfatase-modifying factor enzyme-like domain-containing protein</fullName>
    </recommendedName>
</protein>
<feature type="domain" description="Sulfatase-modifying factor enzyme-like" evidence="1">
    <location>
        <begin position="15"/>
        <end position="219"/>
    </location>
</feature>
<dbReference type="InterPro" id="IPR016187">
    <property type="entry name" value="CTDL_fold"/>
</dbReference>
<dbReference type="AlphaFoldDB" id="A0A6S6TFS5"/>
<dbReference type="Gene3D" id="3.90.1580.10">
    <property type="entry name" value="paralog of FGE (formylglycine-generating enzyme)"/>
    <property type="match status" value="1"/>
</dbReference>
<reference evidence="2" key="1">
    <citation type="submission" date="2020-01" db="EMBL/GenBank/DDBJ databases">
        <authorList>
            <person name="Meier V. D."/>
            <person name="Meier V D."/>
        </authorList>
    </citation>
    <scope>NUCLEOTIDE SEQUENCE</scope>
    <source>
        <strain evidence="2">HLG_WM_MAG_03</strain>
    </source>
</reference>
<dbReference type="Pfam" id="PF03781">
    <property type="entry name" value="FGE-sulfatase"/>
    <property type="match status" value="1"/>
</dbReference>
<dbReference type="InterPro" id="IPR042095">
    <property type="entry name" value="SUMF_sf"/>
</dbReference>
<evidence type="ECO:0000313" key="2">
    <source>
        <dbReference type="EMBL" id="CAA6815287.1"/>
    </source>
</evidence>
<name>A0A6S6TFS5_9BACT</name>
<dbReference type="PANTHER" id="PTHR23150:SF19">
    <property type="entry name" value="FORMYLGLYCINE-GENERATING ENZYME"/>
    <property type="match status" value="1"/>
</dbReference>
<dbReference type="SUPFAM" id="SSF56436">
    <property type="entry name" value="C-type lectin-like"/>
    <property type="match status" value="1"/>
</dbReference>